<dbReference type="InterPro" id="IPR032574">
    <property type="entry name" value="DUF4924"/>
</dbReference>
<dbReference type="AlphaFoldDB" id="A0A948WYN7"/>
<reference evidence="1" key="1">
    <citation type="journal article" date="2021" name="PeerJ">
        <title>Extensive microbial diversity within the chicken gut microbiome revealed by metagenomics and culture.</title>
        <authorList>
            <person name="Gilroy R."/>
            <person name="Ravi A."/>
            <person name="Getino M."/>
            <person name="Pursley I."/>
            <person name="Horton D.L."/>
            <person name="Alikhan N.F."/>
            <person name="Baker D."/>
            <person name="Gharbi K."/>
            <person name="Hall N."/>
            <person name="Watson M."/>
            <person name="Adriaenssens E.M."/>
            <person name="Foster-Nyarko E."/>
            <person name="Jarju S."/>
            <person name="Secka A."/>
            <person name="Antonio M."/>
            <person name="Oren A."/>
            <person name="Chaudhuri R.R."/>
            <person name="La Ragione R."/>
            <person name="Hildebrand F."/>
            <person name="Pallen M.J."/>
        </authorList>
    </citation>
    <scope>NUCLEOTIDE SEQUENCE</scope>
    <source>
        <strain evidence="1">G4-2901</strain>
    </source>
</reference>
<dbReference type="Proteomes" id="UP000783796">
    <property type="component" value="Unassembled WGS sequence"/>
</dbReference>
<name>A0A948WYN7_9BACT</name>
<dbReference type="EMBL" id="JAHLFW010000111">
    <property type="protein sequence ID" value="MBU3839341.1"/>
    <property type="molecule type" value="Genomic_DNA"/>
</dbReference>
<comment type="caution">
    <text evidence="1">The sequence shown here is derived from an EMBL/GenBank/DDBJ whole genome shotgun (WGS) entry which is preliminary data.</text>
</comment>
<evidence type="ECO:0000313" key="2">
    <source>
        <dbReference type="Proteomes" id="UP000783796"/>
    </source>
</evidence>
<reference evidence="1" key="2">
    <citation type="submission" date="2021-04" db="EMBL/GenBank/DDBJ databases">
        <authorList>
            <person name="Gilroy R."/>
        </authorList>
    </citation>
    <scope>NUCLEOTIDE SEQUENCE</scope>
    <source>
        <strain evidence="1">G4-2901</strain>
    </source>
</reference>
<protein>
    <submittedName>
        <fullName evidence="1">DUF4924 family protein</fullName>
    </submittedName>
</protein>
<organism evidence="1 2">
    <name type="scientific">Candidatus Phocaeicola faecigallinarum</name>
    <dbReference type="NCBI Taxonomy" id="2838732"/>
    <lineage>
        <taxon>Bacteria</taxon>
        <taxon>Pseudomonadati</taxon>
        <taxon>Bacteroidota</taxon>
        <taxon>Bacteroidia</taxon>
        <taxon>Bacteroidales</taxon>
        <taxon>Bacteroidaceae</taxon>
        <taxon>Phocaeicola</taxon>
    </lineage>
</organism>
<proteinExistence type="predicted"/>
<dbReference type="Pfam" id="PF16271">
    <property type="entry name" value="DUF4924"/>
    <property type="match status" value="1"/>
</dbReference>
<evidence type="ECO:0000313" key="1">
    <source>
        <dbReference type="EMBL" id="MBU3839341.1"/>
    </source>
</evidence>
<sequence length="180" mass="21220">MYISQQLKQQNIAEYLLYMWQIEDLLRAYHFDLDKIKKDIVDPYPVTDEQKATLFQWYKDLANMMHDEGVMEKGHVQINKNIIVWLTDLHLQLLRSPKYPYYSAAYYKALPFIVELRAKGADKDAPELETCFDAMYGVLMLKLQKKEISEETQKAIKVISDLLAILADYYIKDKKGELEL</sequence>
<gene>
    <name evidence="1" type="ORF">H9777_13750</name>
</gene>
<accession>A0A948WYN7</accession>